<dbReference type="InterPro" id="IPR052174">
    <property type="entry name" value="Flavoredoxin"/>
</dbReference>
<evidence type="ECO:0000256" key="1">
    <source>
        <dbReference type="ARBA" id="ARBA00001917"/>
    </source>
</evidence>
<dbReference type="Proteomes" id="UP000247973">
    <property type="component" value="Unassembled WGS sequence"/>
</dbReference>
<dbReference type="EMBL" id="QICL01000001">
    <property type="protein sequence ID" value="PXV68943.1"/>
    <property type="molecule type" value="Genomic_DNA"/>
</dbReference>
<dbReference type="InterPro" id="IPR012349">
    <property type="entry name" value="Split_barrel_FMN-bd"/>
</dbReference>
<evidence type="ECO:0000313" key="6">
    <source>
        <dbReference type="Proteomes" id="UP000247973"/>
    </source>
</evidence>
<comment type="caution">
    <text evidence="5">The sequence shown here is derived from an EMBL/GenBank/DDBJ whole genome shotgun (WGS) entry which is preliminary data.</text>
</comment>
<comment type="similarity">
    <text evidence="3">Belongs to the flavoredoxin family.</text>
</comment>
<dbReference type="SMART" id="SM00903">
    <property type="entry name" value="Flavin_Reduct"/>
    <property type="match status" value="1"/>
</dbReference>
<evidence type="ECO:0000256" key="2">
    <source>
        <dbReference type="ARBA" id="ARBA00022630"/>
    </source>
</evidence>
<dbReference type="InterPro" id="IPR002563">
    <property type="entry name" value="Flavin_Rdtase-like_dom"/>
</dbReference>
<dbReference type="GO" id="GO:0010181">
    <property type="term" value="F:FMN binding"/>
    <property type="evidence" value="ECO:0007669"/>
    <property type="project" value="InterPro"/>
</dbReference>
<organism evidence="5 6">
    <name type="scientific">Dysgonomonas alginatilytica</name>
    <dbReference type="NCBI Taxonomy" id="1605892"/>
    <lineage>
        <taxon>Bacteria</taxon>
        <taxon>Pseudomonadati</taxon>
        <taxon>Bacteroidota</taxon>
        <taxon>Bacteroidia</taxon>
        <taxon>Bacteroidales</taxon>
        <taxon>Dysgonomonadaceae</taxon>
        <taxon>Dysgonomonas</taxon>
    </lineage>
</organism>
<name>A0A2V3PTJ4_9BACT</name>
<dbReference type="Gene3D" id="2.30.110.10">
    <property type="entry name" value="Electron Transport, Fmn-binding Protein, Chain A"/>
    <property type="match status" value="1"/>
</dbReference>
<dbReference type="RefSeq" id="WP_110308917.1">
    <property type="nucleotide sequence ID" value="NZ_QICL01000001.1"/>
</dbReference>
<evidence type="ECO:0000313" key="5">
    <source>
        <dbReference type="EMBL" id="PXV68943.1"/>
    </source>
</evidence>
<accession>A0A2V3PTJ4</accession>
<dbReference type="OrthoDB" id="9794638at2"/>
<keyword evidence="6" id="KW-1185">Reference proteome</keyword>
<comment type="cofactor">
    <cofactor evidence="1">
        <name>FMN</name>
        <dbReference type="ChEBI" id="CHEBI:58210"/>
    </cofactor>
</comment>
<evidence type="ECO:0000256" key="3">
    <source>
        <dbReference type="ARBA" id="ARBA00038054"/>
    </source>
</evidence>
<protein>
    <submittedName>
        <fullName evidence="5">Flavin reductase (DIM6/NTAB) family NADH-FMN oxidoreductase RutF</fullName>
    </submittedName>
</protein>
<reference evidence="5 6" key="1">
    <citation type="submission" date="2018-03" db="EMBL/GenBank/DDBJ databases">
        <title>Genomic Encyclopedia of Archaeal and Bacterial Type Strains, Phase II (KMG-II): from individual species to whole genera.</title>
        <authorList>
            <person name="Goeker M."/>
        </authorList>
    </citation>
    <scope>NUCLEOTIDE SEQUENCE [LARGE SCALE GENOMIC DNA]</scope>
    <source>
        <strain evidence="5 6">DSM 100214</strain>
    </source>
</reference>
<sequence>MTKQDWKPGTMVYPLPAVMVSCGNTPEEYNIITISWTGTICTNPAMCYISVRPERHSYDIIKRNMEFVINITTEQLAYATDWCGVKSGKNVNKFEEMKLTAGKASVVKAPIIEESPLSVECRVKEILPLGSHHMFIAEVVNVKADERYIDPETGRFQLDKAGIMAYSHGFYYALAEKIGRFGWSVKKK</sequence>
<keyword evidence="2" id="KW-0285">Flavoprotein</keyword>
<dbReference type="AlphaFoldDB" id="A0A2V3PTJ4"/>
<dbReference type="PROSITE" id="PS51257">
    <property type="entry name" value="PROKAR_LIPOPROTEIN"/>
    <property type="match status" value="1"/>
</dbReference>
<dbReference type="Pfam" id="PF01613">
    <property type="entry name" value="Flavin_Reduct"/>
    <property type="match status" value="1"/>
</dbReference>
<feature type="domain" description="Flavin reductase like" evidence="4">
    <location>
        <begin position="11"/>
        <end position="158"/>
    </location>
</feature>
<dbReference type="SUPFAM" id="SSF50475">
    <property type="entry name" value="FMN-binding split barrel"/>
    <property type="match status" value="1"/>
</dbReference>
<gene>
    <name evidence="5" type="ORF">CLV62_101209</name>
</gene>
<dbReference type="PANTHER" id="PTHR43567:SF1">
    <property type="entry name" value="FLAVOREDOXIN"/>
    <property type="match status" value="1"/>
</dbReference>
<proteinExistence type="inferred from homology"/>
<dbReference type="PANTHER" id="PTHR43567">
    <property type="entry name" value="FLAVOREDOXIN-RELATED-RELATED"/>
    <property type="match status" value="1"/>
</dbReference>
<dbReference type="GO" id="GO:0016646">
    <property type="term" value="F:oxidoreductase activity, acting on the CH-NH group of donors, NAD or NADP as acceptor"/>
    <property type="evidence" value="ECO:0007669"/>
    <property type="project" value="UniProtKB-ARBA"/>
</dbReference>
<evidence type="ECO:0000259" key="4">
    <source>
        <dbReference type="SMART" id="SM00903"/>
    </source>
</evidence>